<dbReference type="NCBIfam" id="TIGR00299">
    <property type="entry name" value="nickel pincer cofactor biosynthesis protein LarC"/>
    <property type="match status" value="1"/>
</dbReference>
<comment type="catalytic activity">
    <reaction evidence="2">
        <text>Ni(II)-pyridinium-3,5-bisthiocarboxylate mononucleotide = pyridinium-3,5-bisthiocarboxylate mononucleotide + Ni(2+)</text>
        <dbReference type="Rhea" id="RHEA:54784"/>
        <dbReference type="ChEBI" id="CHEBI:49786"/>
        <dbReference type="ChEBI" id="CHEBI:137372"/>
        <dbReference type="ChEBI" id="CHEBI:137373"/>
        <dbReference type="EC" id="4.99.1.12"/>
    </reaction>
</comment>
<gene>
    <name evidence="2" type="primary">larC</name>
    <name evidence="4" type="ORF">FC82_GL003225</name>
</gene>
<dbReference type="PANTHER" id="PTHR36566">
    <property type="entry name" value="NICKEL INSERTION PROTEIN-RELATED"/>
    <property type="match status" value="1"/>
</dbReference>
<name>A0A0R2BEF5_SECCO</name>
<dbReference type="PANTHER" id="PTHR36566:SF1">
    <property type="entry name" value="PYRIDINIUM-3,5-BISTHIOCARBOXYLIC ACID MONONUCLEOTIDE NICKEL INSERTION PROTEIN"/>
    <property type="match status" value="1"/>
</dbReference>
<organism evidence="4 5">
    <name type="scientific">Secundilactobacillus collinoides DSM 20515 = JCM 1123</name>
    <dbReference type="NCBI Taxonomy" id="1423733"/>
    <lineage>
        <taxon>Bacteria</taxon>
        <taxon>Bacillati</taxon>
        <taxon>Bacillota</taxon>
        <taxon>Bacilli</taxon>
        <taxon>Lactobacillales</taxon>
        <taxon>Lactobacillaceae</taxon>
        <taxon>Secundilactobacillus</taxon>
    </lineage>
</organism>
<keyword evidence="2" id="KW-0456">Lyase</keyword>
<comment type="function">
    <text evidence="2">Involved in the biosynthesis of a nickel-pincer cofactor ((SCS)Ni(II) pincer complex). Binds Ni(2+), and functions in nickel delivery to pyridinium-3,5-bisthiocarboxylic acid mononucleotide (P2TMN), to form the mature cofactor. Is thus probably required for the activation of nickel-pincer cofactor-dependent enzymes.</text>
</comment>
<comment type="similarity">
    <text evidence="2">Belongs to the LarC family.</text>
</comment>
<dbReference type="Proteomes" id="UP000051845">
    <property type="component" value="Unassembled WGS sequence"/>
</dbReference>
<dbReference type="HAMAP" id="MF_01074">
    <property type="entry name" value="LarC"/>
    <property type="match status" value="1"/>
</dbReference>
<comment type="caution">
    <text evidence="4">The sequence shown here is derived from an EMBL/GenBank/DDBJ whole genome shotgun (WGS) entry which is preliminary data.</text>
</comment>
<keyword evidence="1 2" id="KW-0533">Nickel</keyword>
<dbReference type="GO" id="GO:0051604">
    <property type="term" value="P:protein maturation"/>
    <property type="evidence" value="ECO:0007669"/>
    <property type="project" value="UniProtKB-UniRule"/>
</dbReference>
<evidence type="ECO:0000256" key="3">
    <source>
        <dbReference type="SAM" id="MobiDB-lite"/>
    </source>
</evidence>
<evidence type="ECO:0000313" key="5">
    <source>
        <dbReference type="Proteomes" id="UP000051845"/>
    </source>
</evidence>
<dbReference type="PATRIC" id="fig|1423733.4.peg.3350"/>
<dbReference type="EC" id="4.99.1.12" evidence="2"/>
<dbReference type="EMBL" id="AYYR01000074">
    <property type="protein sequence ID" value="KRM74566.1"/>
    <property type="molecule type" value="Genomic_DNA"/>
</dbReference>
<dbReference type="STRING" id="33960.TY91_06505"/>
<accession>A0A0R2BEF5</accession>
<sequence>MAYLYLDPFSGLSGNMLLGVLFDLGLDFDQFQAELAKLNVAGYHLTLEKTTRSAIGGQLFGVVLDDAHHHADESLTAQEVAAHEHHHDTDHDHAHDDELTQHRDALHLHDEEKTPHHDDSAAASHHHHGHHHGRNLQEIETIINNADLSQSVKIQALGVFNEIAQAEAHVHQLSLDEIHFHEVGALDSIVDIVGFFVGLEMMGIDGIISGTLVDGSGTIEVAHGTMPVPVPAVMQMRQNSEVPVRQRTDIHTELVTPTGFAVAKLAFDSFGPIPDDMQIQKVGYGFGTRDTGHLNALRGMLLTPMASKKEVHSTSDEIVEIHANVDDQTGEGLGYAMDRLMTAGAYDAYFTPIFMKKNRPAYQVTVITTSAKLTHMVDLLMTHTTTFGVRWTTMKRTTLPRKFATVTTIYGDVTLKIGTFKTQNKITVEYDSAAVLADAHHVSLDDVRRAALLAYDKEDGMA</sequence>
<dbReference type="GO" id="GO:0016829">
    <property type="term" value="F:lyase activity"/>
    <property type="evidence" value="ECO:0007669"/>
    <property type="project" value="UniProtKB-UniRule"/>
</dbReference>
<dbReference type="GO" id="GO:0016151">
    <property type="term" value="F:nickel cation binding"/>
    <property type="evidence" value="ECO:0007669"/>
    <property type="project" value="UniProtKB-UniRule"/>
</dbReference>
<evidence type="ECO:0000256" key="1">
    <source>
        <dbReference type="ARBA" id="ARBA00022596"/>
    </source>
</evidence>
<dbReference type="Pfam" id="PF01969">
    <property type="entry name" value="Ni_insertion"/>
    <property type="match status" value="1"/>
</dbReference>
<reference evidence="4 5" key="1">
    <citation type="journal article" date="2015" name="Genome Announc.">
        <title>Expanding the biotechnology potential of lactobacilli through comparative genomics of 213 strains and associated genera.</title>
        <authorList>
            <person name="Sun Z."/>
            <person name="Harris H.M."/>
            <person name="McCann A."/>
            <person name="Guo C."/>
            <person name="Argimon S."/>
            <person name="Zhang W."/>
            <person name="Yang X."/>
            <person name="Jeffery I.B."/>
            <person name="Cooney J.C."/>
            <person name="Kagawa T.F."/>
            <person name="Liu W."/>
            <person name="Song Y."/>
            <person name="Salvetti E."/>
            <person name="Wrobel A."/>
            <person name="Rasinkangas P."/>
            <person name="Parkhill J."/>
            <person name="Rea M.C."/>
            <person name="O'Sullivan O."/>
            <person name="Ritari J."/>
            <person name="Douillard F.P."/>
            <person name="Paul Ross R."/>
            <person name="Yang R."/>
            <person name="Briner A.E."/>
            <person name="Felis G.E."/>
            <person name="de Vos W.M."/>
            <person name="Barrangou R."/>
            <person name="Klaenhammer T.R."/>
            <person name="Caufield P.W."/>
            <person name="Cui Y."/>
            <person name="Zhang H."/>
            <person name="O'Toole P.W."/>
        </authorList>
    </citation>
    <scope>NUCLEOTIDE SEQUENCE [LARGE SCALE GENOMIC DNA]</scope>
    <source>
        <strain evidence="4 5">DSM 20515</strain>
    </source>
</reference>
<feature type="region of interest" description="Disordered" evidence="3">
    <location>
        <begin position="112"/>
        <end position="134"/>
    </location>
</feature>
<dbReference type="RefSeq" id="WP_056997112.1">
    <property type="nucleotide sequence ID" value="NZ_AYYR01000074.1"/>
</dbReference>
<dbReference type="AlphaFoldDB" id="A0A0R2BEF5"/>
<dbReference type="InterPro" id="IPR002822">
    <property type="entry name" value="Ni_insertion"/>
</dbReference>
<protein>
    <recommendedName>
        <fullName evidence="2">Pyridinium-3,5-bisthiocarboxylic acid mononucleotide nickel insertion protein</fullName>
        <shortName evidence="2">P2TMN nickel insertion protein</shortName>
        <ecNumber evidence="2">4.99.1.12</ecNumber>
    </recommendedName>
    <alternativeName>
        <fullName evidence="2">Nickel-pincer cofactor biosynthesis protein LarC</fullName>
    </alternativeName>
</protein>
<dbReference type="Gene3D" id="3.30.70.1380">
    <property type="entry name" value="Transcriptional regulatory protein pf0864 domain like"/>
    <property type="match status" value="1"/>
</dbReference>
<evidence type="ECO:0000256" key="2">
    <source>
        <dbReference type="HAMAP-Rule" id="MF_01074"/>
    </source>
</evidence>
<proteinExistence type="inferred from homology"/>
<feature type="compositionally biased region" description="Basic residues" evidence="3">
    <location>
        <begin position="124"/>
        <end position="134"/>
    </location>
</feature>
<evidence type="ECO:0000313" key="4">
    <source>
        <dbReference type="EMBL" id="KRM74566.1"/>
    </source>
</evidence>